<accession>A0A1J5QWC5</accession>
<reference evidence="1" key="1">
    <citation type="submission" date="2016-10" db="EMBL/GenBank/DDBJ databases">
        <title>Sequence of Gallionella enrichment culture.</title>
        <authorList>
            <person name="Poehlein A."/>
            <person name="Muehling M."/>
            <person name="Daniel R."/>
        </authorList>
    </citation>
    <scope>NUCLEOTIDE SEQUENCE</scope>
</reference>
<evidence type="ECO:0000313" key="1">
    <source>
        <dbReference type="EMBL" id="OIQ87993.1"/>
    </source>
</evidence>
<sequence>MTMSPFTLDVTELFDVLPLTTMNASWIGEPDQIDRWETLNGDHRNAEEIVTNPALQAGTAYWVHDVLHALVLRNAARHQQRNAEALWDTRFEQYAVLVTPCTPSQD</sequence>
<gene>
    <name evidence="1" type="ORF">GALL_301330</name>
</gene>
<dbReference type="AlphaFoldDB" id="A0A1J5QWC5"/>
<proteinExistence type="predicted"/>
<protein>
    <submittedName>
        <fullName evidence="1">Uncharacterized protein</fullName>
    </submittedName>
</protein>
<name>A0A1J5QWC5_9ZZZZ</name>
<organism evidence="1">
    <name type="scientific">mine drainage metagenome</name>
    <dbReference type="NCBI Taxonomy" id="410659"/>
    <lineage>
        <taxon>unclassified sequences</taxon>
        <taxon>metagenomes</taxon>
        <taxon>ecological metagenomes</taxon>
    </lineage>
</organism>
<dbReference type="EMBL" id="MLJW01000393">
    <property type="protein sequence ID" value="OIQ87993.1"/>
    <property type="molecule type" value="Genomic_DNA"/>
</dbReference>
<comment type="caution">
    <text evidence="1">The sequence shown here is derived from an EMBL/GenBank/DDBJ whole genome shotgun (WGS) entry which is preliminary data.</text>
</comment>